<evidence type="ECO:0000313" key="2">
    <source>
        <dbReference type="EMBL" id="KAB7506080.1"/>
    </source>
</evidence>
<evidence type="ECO:0000256" key="1">
    <source>
        <dbReference type="SAM" id="MobiDB-lite"/>
    </source>
</evidence>
<accession>A0A5N5TJG7</accession>
<organism evidence="2 3">
    <name type="scientific">Armadillidium nasatum</name>
    <dbReference type="NCBI Taxonomy" id="96803"/>
    <lineage>
        <taxon>Eukaryota</taxon>
        <taxon>Metazoa</taxon>
        <taxon>Ecdysozoa</taxon>
        <taxon>Arthropoda</taxon>
        <taxon>Crustacea</taxon>
        <taxon>Multicrustacea</taxon>
        <taxon>Malacostraca</taxon>
        <taxon>Eumalacostraca</taxon>
        <taxon>Peracarida</taxon>
        <taxon>Isopoda</taxon>
        <taxon>Oniscidea</taxon>
        <taxon>Crinocheta</taxon>
        <taxon>Armadillidiidae</taxon>
        <taxon>Armadillidium</taxon>
    </lineage>
</organism>
<dbReference type="AlphaFoldDB" id="A0A5N5TJG7"/>
<feature type="non-terminal residue" evidence="2">
    <location>
        <position position="365"/>
    </location>
</feature>
<keyword evidence="3" id="KW-1185">Reference proteome</keyword>
<feature type="compositionally biased region" description="Acidic residues" evidence="1">
    <location>
        <begin position="153"/>
        <end position="166"/>
    </location>
</feature>
<dbReference type="Proteomes" id="UP000326759">
    <property type="component" value="Unassembled WGS sequence"/>
</dbReference>
<dbReference type="EMBL" id="SEYY01001001">
    <property type="protein sequence ID" value="KAB7506080.1"/>
    <property type="molecule type" value="Genomic_DNA"/>
</dbReference>
<feature type="region of interest" description="Disordered" evidence="1">
    <location>
        <begin position="153"/>
        <end position="175"/>
    </location>
</feature>
<proteinExistence type="predicted"/>
<comment type="caution">
    <text evidence="2">The sequence shown here is derived from an EMBL/GenBank/DDBJ whole genome shotgun (WGS) entry which is preliminary data.</text>
</comment>
<feature type="compositionally biased region" description="Basic and acidic residues" evidence="1">
    <location>
        <begin position="80"/>
        <end position="100"/>
    </location>
</feature>
<evidence type="ECO:0000313" key="3">
    <source>
        <dbReference type="Proteomes" id="UP000326759"/>
    </source>
</evidence>
<reference evidence="2 3" key="1">
    <citation type="journal article" date="2019" name="PLoS Biol.">
        <title>Sex chromosomes control vertical transmission of feminizing Wolbachia symbionts in an isopod.</title>
        <authorList>
            <person name="Becking T."/>
            <person name="Chebbi M.A."/>
            <person name="Giraud I."/>
            <person name="Moumen B."/>
            <person name="Laverre T."/>
            <person name="Caubet Y."/>
            <person name="Peccoud J."/>
            <person name="Gilbert C."/>
            <person name="Cordaux R."/>
        </authorList>
    </citation>
    <scope>NUCLEOTIDE SEQUENCE [LARGE SCALE GENOMIC DNA]</scope>
    <source>
        <strain evidence="2">ANa2</strain>
        <tissue evidence="2">Whole body excluding digestive tract and cuticle</tissue>
    </source>
</reference>
<dbReference type="OrthoDB" id="10484778at2759"/>
<name>A0A5N5TJG7_9CRUS</name>
<feature type="region of interest" description="Disordered" evidence="1">
    <location>
        <begin position="55"/>
        <end position="100"/>
    </location>
</feature>
<sequence>EDFSKFIEQEIEKSIDDTQIKSEGKFTGKISPSYQISGYDESFIYSDLTDKEMPESDFQISGAGDSVKSKSTGSPKGKRHTLDEIEKDNSKEKEVEDEEPVLKVKERVALIESQQLGIRDEGIAPDYQNLYKKKISPTESSTAASVPVFATKEEEETKEMKDDDDSQNWRETSSERITTKVVLHSDSKGDQRTLTLEHTKTLRQPSFEVSPSCRRDGQVGVIGSFGFFTSVYFSQTYWSPFCITSSQPASATTSTTITTTTVSFPTTTNTFTTFTTFESSVTPVNNSSITPVVQNVLINQSKPLSMTPSLMNATRIAKILSEETLRLALQCASEFLAKSKEEEIKDLNQDRGIVYPSDFFFFDHN</sequence>
<gene>
    <name evidence="2" type="ORF">Anas_00387</name>
</gene>
<feature type="non-terminal residue" evidence="2">
    <location>
        <position position="1"/>
    </location>
</feature>
<protein>
    <submittedName>
        <fullName evidence="2">Uncharacterized protein</fullName>
    </submittedName>
</protein>